<accession>A0A8J2JXW8</accession>
<dbReference type="EMBL" id="CAJVCH010179230">
    <property type="protein sequence ID" value="CAG7729488.1"/>
    <property type="molecule type" value="Genomic_DNA"/>
</dbReference>
<reference evidence="1" key="1">
    <citation type="submission" date="2021-06" db="EMBL/GenBank/DDBJ databases">
        <authorList>
            <person name="Hodson N. C."/>
            <person name="Mongue J. A."/>
            <person name="Jaron S. K."/>
        </authorList>
    </citation>
    <scope>NUCLEOTIDE SEQUENCE</scope>
</reference>
<proteinExistence type="predicted"/>
<evidence type="ECO:0000313" key="2">
    <source>
        <dbReference type="Proteomes" id="UP000708208"/>
    </source>
</evidence>
<dbReference type="AlphaFoldDB" id="A0A8J2JXW8"/>
<dbReference type="Proteomes" id="UP000708208">
    <property type="component" value="Unassembled WGS sequence"/>
</dbReference>
<sequence length="85" mass="9388">MTKCLAIKAWEGPFQLRSTISAVVDHHSNKLALLQPGSSSEIPDGSQITCEEVTCGHHEECVLQDVFCVKAPCYPMPVCQHRRHG</sequence>
<dbReference type="OrthoDB" id="5850753at2759"/>
<evidence type="ECO:0000313" key="1">
    <source>
        <dbReference type="EMBL" id="CAG7729488.1"/>
    </source>
</evidence>
<gene>
    <name evidence="1" type="ORF">AFUS01_LOCUS18199</name>
</gene>
<protein>
    <submittedName>
        <fullName evidence="1">Uncharacterized protein</fullName>
    </submittedName>
</protein>
<comment type="caution">
    <text evidence="1">The sequence shown here is derived from an EMBL/GenBank/DDBJ whole genome shotgun (WGS) entry which is preliminary data.</text>
</comment>
<name>A0A8J2JXW8_9HEXA</name>
<organism evidence="1 2">
    <name type="scientific">Allacma fusca</name>
    <dbReference type="NCBI Taxonomy" id="39272"/>
    <lineage>
        <taxon>Eukaryota</taxon>
        <taxon>Metazoa</taxon>
        <taxon>Ecdysozoa</taxon>
        <taxon>Arthropoda</taxon>
        <taxon>Hexapoda</taxon>
        <taxon>Collembola</taxon>
        <taxon>Symphypleona</taxon>
        <taxon>Sminthuridae</taxon>
        <taxon>Allacma</taxon>
    </lineage>
</organism>
<keyword evidence="2" id="KW-1185">Reference proteome</keyword>